<dbReference type="InterPro" id="IPR008271">
    <property type="entry name" value="Ser/Thr_kinase_AS"/>
</dbReference>
<dbReference type="PROSITE" id="PS50011">
    <property type="entry name" value="PROTEIN_KINASE_DOM"/>
    <property type="match status" value="1"/>
</dbReference>
<dbReference type="GO" id="GO:0046872">
    <property type="term" value="F:metal ion binding"/>
    <property type="evidence" value="ECO:0007669"/>
    <property type="project" value="UniProtKB-KW"/>
</dbReference>
<dbReference type="PANTHER" id="PTHR48006">
    <property type="entry name" value="LEUCINE-RICH REPEAT-CONTAINING PROTEIN DDB_G0281931-RELATED"/>
    <property type="match status" value="1"/>
</dbReference>
<evidence type="ECO:0000256" key="10">
    <source>
        <dbReference type="PIRSR" id="PIRSR000615-1"/>
    </source>
</evidence>
<evidence type="ECO:0000256" key="8">
    <source>
        <dbReference type="ARBA" id="ARBA00047899"/>
    </source>
</evidence>
<evidence type="ECO:0000256" key="5">
    <source>
        <dbReference type="ARBA" id="ARBA00022741"/>
    </source>
</evidence>
<accession>A0AAD5G8J2</accession>
<feature type="binding site" evidence="11">
    <location>
        <position position="85"/>
    </location>
    <ligand>
        <name>Mg(2+)</name>
        <dbReference type="ChEBI" id="CHEBI:18420"/>
    </ligand>
</feature>
<evidence type="ECO:0000256" key="11">
    <source>
        <dbReference type="PIRSR" id="PIRSR000615-3"/>
    </source>
</evidence>
<dbReference type="GO" id="GO:0004674">
    <property type="term" value="F:protein serine/threonine kinase activity"/>
    <property type="evidence" value="ECO:0007669"/>
    <property type="project" value="UniProtKB-KW"/>
</dbReference>
<dbReference type="Gene3D" id="1.10.510.10">
    <property type="entry name" value="Transferase(Phosphotransferase) domain 1"/>
    <property type="match status" value="1"/>
</dbReference>
<comment type="caution">
    <text evidence="14">The sequence shown here is derived from an EMBL/GenBank/DDBJ whole genome shotgun (WGS) entry which is preliminary data.</text>
</comment>
<comment type="catalytic activity">
    <reaction evidence="8">
        <text>L-threonyl-[protein] + ATP = O-phospho-L-threonyl-[protein] + ADP + H(+)</text>
        <dbReference type="Rhea" id="RHEA:46608"/>
        <dbReference type="Rhea" id="RHEA-COMP:11060"/>
        <dbReference type="Rhea" id="RHEA-COMP:11605"/>
        <dbReference type="ChEBI" id="CHEBI:15378"/>
        <dbReference type="ChEBI" id="CHEBI:30013"/>
        <dbReference type="ChEBI" id="CHEBI:30616"/>
        <dbReference type="ChEBI" id="CHEBI:61977"/>
        <dbReference type="ChEBI" id="CHEBI:456216"/>
        <dbReference type="EC" id="2.7.11.1"/>
    </reaction>
</comment>
<dbReference type="InterPro" id="IPR000719">
    <property type="entry name" value="Prot_kinase_dom"/>
</dbReference>
<evidence type="ECO:0000256" key="6">
    <source>
        <dbReference type="ARBA" id="ARBA00022777"/>
    </source>
</evidence>
<comment type="catalytic activity">
    <reaction evidence="9">
        <text>L-seryl-[protein] + ATP = O-phospho-L-seryl-[protein] + ADP + H(+)</text>
        <dbReference type="Rhea" id="RHEA:17989"/>
        <dbReference type="Rhea" id="RHEA-COMP:9863"/>
        <dbReference type="Rhea" id="RHEA-COMP:11604"/>
        <dbReference type="ChEBI" id="CHEBI:15378"/>
        <dbReference type="ChEBI" id="CHEBI:29999"/>
        <dbReference type="ChEBI" id="CHEBI:30616"/>
        <dbReference type="ChEBI" id="CHEBI:83421"/>
        <dbReference type="ChEBI" id="CHEBI:456216"/>
        <dbReference type="EC" id="2.7.11.1"/>
    </reaction>
</comment>
<feature type="region of interest" description="Disordered" evidence="12">
    <location>
        <begin position="302"/>
        <end position="334"/>
    </location>
</feature>
<evidence type="ECO:0000256" key="4">
    <source>
        <dbReference type="ARBA" id="ARBA00022679"/>
    </source>
</evidence>
<dbReference type="EMBL" id="JAMZMK010010512">
    <property type="protein sequence ID" value="KAI7731218.1"/>
    <property type="molecule type" value="Genomic_DNA"/>
</dbReference>
<keyword evidence="6" id="KW-0418">Kinase</keyword>
<keyword evidence="3" id="KW-0723">Serine/threonine-protein kinase</keyword>
<evidence type="ECO:0000256" key="12">
    <source>
        <dbReference type="SAM" id="MobiDB-lite"/>
    </source>
</evidence>
<keyword evidence="5" id="KW-0547">Nucleotide-binding</keyword>
<feature type="active site" description="Proton acceptor" evidence="10">
    <location>
        <position position="80"/>
    </location>
</feature>
<dbReference type="InterPro" id="IPR051824">
    <property type="entry name" value="LRR_Rcpt-Like_S/T_Kinase"/>
</dbReference>
<name>A0AAD5G8J2_AMBAR</name>
<dbReference type="Pfam" id="PF07714">
    <property type="entry name" value="PK_Tyr_Ser-Thr"/>
    <property type="match status" value="2"/>
</dbReference>
<evidence type="ECO:0000313" key="14">
    <source>
        <dbReference type="EMBL" id="KAI7731218.1"/>
    </source>
</evidence>
<sequence length="334" mass="37655">MIASIQHPNVVRLHGCCVERNQLLLVYEYMEKNSLAHALFGNDKSKIEIDFPTRQQICIGIAKGLKFLHEDSVLRMVHRDIKATNVLLDSDLTPKISDFGLAKLNEGENTHITTRVAGTIASMVIVATVSESMWPSSRAPPNIAAEDFLPSIINVPIWQYIGYMAPEYALRGHLTYKADVYSFGVLLLEVVAGKSNTKHHPAGEFICLVDWVVALKQKGSLMDLVDPRLGSDFNKKEALRMIQIALLCINKYPAHRPTMSEVVKMLEGHIKIKEQDDNLTASDDEFRLQQLKMKLEEIQSPYFDEQETLTNPSSSIRDLYPDSQASEKGYLRLE</sequence>
<gene>
    <name evidence="14" type="ORF">M8C21_002674</name>
</gene>
<dbReference type="EC" id="2.7.11.1" evidence="2"/>
<dbReference type="GO" id="GO:0016020">
    <property type="term" value="C:membrane"/>
    <property type="evidence" value="ECO:0007669"/>
    <property type="project" value="UniProtKB-SubCell"/>
</dbReference>
<evidence type="ECO:0000256" key="3">
    <source>
        <dbReference type="ARBA" id="ARBA00022527"/>
    </source>
</evidence>
<dbReference type="PROSITE" id="PS00108">
    <property type="entry name" value="PROTEIN_KINASE_ST"/>
    <property type="match status" value="1"/>
</dbReference>
<proteinExistence type="predicted"/>
<evidence type="ECO:0000313" key="15">
    <source>
        <dbReference type="Proteomes" id="UP001206925"/>
    </source>
</evidence>
<dbReference type="AlphaFoldDB" id="A0AAD5G8J2"/>
<keyword evidence="4" id="KW-0808">Transferase</keyword>
<feature type="domain" description="Protein kinase" evidence="13">
    <location>
        <begin position="1"/>
        <end position="272"/>
    </location>
</feature>
<dbReference type="Gene3D" id="3.30.200.20">
    <property type="entry name" value="Phosphorylase Kinase, domain 1"/>
    <property type="match status" value="1"/>
</dbReference>
<dbReference type="Proteomes" id="UP001206925">
    <property type="component" value="Unassembled WGS sequence"/>
</dbReference>
<keyword evidence="11" id="KW-0460">Magnesium</keyword>
<reference evidence="14" key="1">
    <citation type="submission" date="2022-06" db="EMBL/GenBank/DDBJ databases">
        <title>Uncovering the hologenomic basis of an extraordinary plant invasion.</title>
        <authorList>
            <person name="Bieker V.C."/>
            <person name="Martin M.D."/>
            <person name="Gilbert T."/>
            <person name="Hodgins K."/>
            <person name="Battlay P."/>
            <person name="Petersen B."/>
            <person name="Wilson J."/>
        </authorList>
    </citation>
    <scope>NUCLEOTIDE SEQUENCE</scope>
    <source>
        <strain evidence="14">AA19_3_7</strain>
        <tissue evidence="14">Leaf</tissue>
    </source>
</reference>
<dbReference type="InterPro" id="IPR001245">
    <property type="entry name" value="Ser-Thr/Tyr_kinase_cat_dom"/>
</dbReference>
<dbReference type="FunFam" id="1.10.510.10:FF:001023">
    <property type="entry name" value="Os07g0541700 protein"/>
    <property type="match status" value="1"/>
</dbReference>
<protein>
    <recommendedName>
        <fullName evidence="2">non-specific serine/threonine protein kinase</fullName>
        <ecNumber evidence="2">2.7.11.1</ecNumber>
    </recommendedName>
</protein>
<keyword evidence="11" id="KW-0479">Metal-binding</keyword>
<comment type="subcellular location">
    <subcellularLocation>
        <location evidence="1">Membrane</location>
        <topology evidence="1">Single-pass type I membrane protein</topology>
    </subcellularLocation>
</comment>
<dbReference type="InterPro" id="IPR011009">
    <property type="entry name" value="Kinase-like_dom_sf"/>
</dbReference>
<dbReference type="PANTHER" id="PTHR48006:SF66">
    <property type="entry name" value="PROTEIN KINASE DOMAIN-CONTAINING PROTEIN"/>
    <property type="match status" value="1"/>
</dbReference>
<feature type="binding site" evidence="11">
    <location>
        <position position="98"/>
    </location>
    <ligand>
        <name>Mg(2+)</name>
        <dbReference type="ChEBI" id="CHEBI:18420"/>
    </ligand>
</feature>
<dbReference type="SMART" id="SM00220">
    <property type="entry name" value="S_TKc"/>
    <property type="match status" value="1"/>
</dbReference>
<dbReference type="GO" id="GO:0005524">
    <property type="term" value="F:ATP binding"/>
    <property type="evidence" value="ECO:0007669"/>
    <property type="project" value="UniProtKB-KW"/>
</dbReference>
<evidence type="ECO:0000259" key="13">
    <source>
        <dbReference type="PROSITE" id="PS50011"/>
    </source>
</evidence>
<evidence type="ECO:0000256" key="2">
    <source>
        <dbReference type="ARBA" id="ARBA00012513"/>
    </source>
</evidence>
<evidence type="ECO:0000256" key="9">
    <source>
        <dbReference type="ARBA" id="ARBA00048679"/>
    </source>
</evidence>
<evidence type="ECO:0000256" key="1">
    <source>
        <dbReference type="ARBA" id="ARBA00004479"/>
    </source>
</evidence>
<organism evidence="14 15">
    <name type="scientific">Ambrosia artemisiifolia</name>
    <name type="common">Common ragweed</name>
    <dbReference type="NCBI Taxonomy" id="4212"/>
    <lineage>
        <taxon>Eukaryota</taxon>
        <taxon>Viridiplantae</taxon>
        <taxon>Streptophyta</taxon>
        <taxon>Embryophyta</taxon>
        <taxon>Tracheophyta</taxon>
        <taxon>Spermatophyta</taxon>
        <taxon>Magnoliopsida</taxon>
        <taxon>eudicotyledons</taxon>
        <taxon>Gunneridae</taxon>
        <taxon>Pentapetalae</taxon>
        <taxon>asterids</taxon>
        <taxon>campanulids</taxon>
        <taxon>Asterales</taxon>
        <taxon>Asteraceae</taxon>
        <taxon>Asteroideae</taxon>
        <taxon>Heliantheae alliance</taxon>
        <taxon>Heliantheae</taxon>
        <taxon>Ambrosia</taxon>
    </lineage>
</organism>
<keyword evidence="7" id="KW-0067">ATP-binding</keyword>
<dbReference type="SUPFAM" id="SSF56112">
    <property type="entry name" value="Protein kinase-like (PK-like)"/>
    <property type="match status" value="1"/>
</dbReference>
<evidence type="ECO:0000256" key="7">
    <source>
        <dbReference type="ARBA" id="ARBA00022840"/>
    </source>
</evidence>
<keyword evidence="15" id="KW-1185">Reference proteome</keyword>